<evidence type="ECO:0000259" key="1">
    <source>
        <dbReference type="Pfam" id="PF01261"/>
    </source>
</evidence>
<gene>
    <name evidence="2" type="ORF">V5E97_31365</name>
</gene>
<feature type="domain" description="Xylose isomerase-like TIM barrel" evidence="1">
    <location>
        <begin position="63"/>
        <end position="310"/>
    </location>
</feature>
<dbReference type="InterPro" id="IPR036237">
    <property type="entry name" value="Xyl_isomerase-like_sf"/>
</dbReference>
<dbReference type="PANTHER" id="PTHR12110">
    <property type="entry name" value="HYDROXYPYRUVATE ISOMERASE"/>
    <property type="match status" value="1"/>
</dbReference>
<dbReference type="InterPro" id="IPR006311">
    <property type="entry name" value="TAT_signal"/>
</dbReference>
<accession>A0AAU7CBD8</accession>
<proteinExistence type="predicted"/>
<dbReference type="RefSeq" id="WP_406695523.1">
    <property type="nucleotide sequence ID" value="NZ_CP155447.1"/>
</dbReference>
<dbReference type="PROSITE" id="PS51318">
    <property type="entry name" value="TAT"/>
    <property type="match status" value="1"/>
</dbReference>
<dbReference type="PANTHER" id="PTHR12110:SF48">
    <property type="entry name" value="BLL3656 PROTEIN"/>
    <property type="match status" value="1"/>
</dbReference>
<evidence type="ECO:0000313" key="2">
    <source>
        <dbReference type="EMBL" id="XBH02782.1"/>
    </source>
</evidence>
<dbReference type="InterPro" id="IPR013022">
    <property type="entry name" value="Xyl_isomerase-like_TIM-brl"/>
</dbReference>
<reference evidence="2" key="1">
    <citation type="submission" date="2024-05" db="EMBL/GenBank/DDBJ databases">
        <title>Planctomycetes of the genus Singulisphaera possess chitinolytic capabilities.</title>
        <authorList>
            <person name="Ivanova A."/>
        </authorList>
    </citation>
    <scope>NUCLEOTIDE SEQUENCE</scope>
    <source>
        <strain evidence="2">Ch08T</strain>
    </source>
</reference>
<dbReference type="InterPro" id="IPR050312">
    <property type="entry name" value="IolE/XylAMocC-like"/>
</dbReference>
<dbReference type="Pfam" id="PF01261">
    <property type="entry name" value="AP_endonuc_2"/>
    <property type="match status" value="1"/>
</dbReference>
<organism evidence="2">
    <name type="scientific">Singulisphaera sp. Ch08</name>
    <dbReference type="NCBI Taxonomy" id="3120278"/>
    <lineage>
        <taxon>Bacteria</taxon>
        <taxon>Pseudomonadati</taxon>
        <taxon>Planctomycetota</taxon>
        <taxon>Planctomycetia</taxon>
        <taxon>Isosphaerales</taxon>
        <taxon>Isosphaeraceae</taxon>
        <taxon>Singulisphaera</taxon>
    </lineage>
</organism>
<dbReference type="SUPFAM" id="SSF51658">
    <property type="entry name" value="Xylose isomerase-like"/>
    <property type="match status" value="1"/>
</dbReference>
<protein>
    <submittedName>
        <fullName evidence="2">Sugar phosphate isomerase/epimerase family protein</fullName>
    </submittedName>
</protein>
<dbReference type="EMBL" id="CP155447">
    <property type="protein sequence ID" value="XBH02782.1"/>
    <property type="molecule type" value="Genomic_DNA"/>
</dbReference>
<dbReference type="Gene3D" id="3.20.20.150">
    <property type="entry name" value="Divalent-metal-dependent TIM barrel enzymes"/>
    <property type="match status" value="1"/>
</dbReference>
<keyword evidence="2" id="KW-0413">Isomerase</keyword>
<name>A0AAU7CBD8_9BACT</name>
<dbReference type="GO" id="GO:0016853">
    <property type="term" value="F:isomerase activity"/>
    <property type="evidence" value="ECO:0007669"/>
    <property type="project" value="UniProtKB-KW"/>
</dbReference>
<sequence length="317" mass="34595">MNELSRRGWLSTVQVALGAGLTLGAQGGSKALAADQPSASPFGFCFNTSTIQGQKLPLPEVVDIVGKAGYQGIEPWIRELDQYVKGGGSLKDLGKRIADQGLSVEDAIGFFEWSVDDDARRRKGLEEAKRNMEMVLSIGGRRIAAPPFGATDRSDLDLKRVAERYRALLELGDSIGVVPQLEVWGFSKTLGRLSEVAMVAVESGHPKACILPDVYHLHKGGSSFEGLKLLSGQAFHLFHLNDYPDSPSRDTITDAHRVYPGDGVAPLRAVFQTLKTVGFRGMLSLELFNREYWKLDPVLVARTGLEKMREAVQEGLA</sequence>
<dbReference type="AlphaFoldDB" id="A0AAU7CBD8"/>